<evidence type="ECO:0000313" key="4">
    <source>
        <dbReference type="Proteomes" id="UP000193484"/>
    </source>
</evidence>
<feature type="transmembrane region" description="Helical" evidence="2">
    <location>
        <begin position="40"/>
        <end position="58"/>
    </location>
</feature>
<feature type="compositionally biased region" description="Basic and acidic residues" evidence="1">
    <location>
        <begin position="116"/>
        <end position="126"/>
    </location>
</feature>
<feature type="region of interest" description="Disordered" evidence="1">
    <location>
        <begin position="116"/>
        <end position="158"/>
    </location>
</feature>
<keyword evidence="2" id="KW-0812">Transmembrane</keyword>
<comment type="caution">
    <text evidence="3">The sequence shown here is derived from an EMBL/GenBank/DDBJ whole genome shotgun (WGS) entry which is preliminary data.</text>
</comment>
<keyword evidence="2" id="KW-1133">Transmembrane helix</keyword>
<evidence type="ECO:0000313" key="3">
    <source>
        <dbReference type="EMBL" id="ORV04622.1"/>
    </source>
</evidence>
<keyword evidence="4" id="KW-1185">Reference proteome</keyword>
<evidence type="ECO:0000256" key="1">
    <source>
        <dbReference type="SAM" id="MobiDB-lite"/>
    </source>
</evidence>
<accession>A0A1X1RFM0</accession>
<protein>
    <submittedName>
        <fullName evidence="3">Uncharacterized protein</fullName>
    </submittedName>
</protein>
<dbReference type="AlphaFoldDB" id="A0A1X1RFM0"/>
<feature type="compositionally biased region" description="Polar residues" evidence="1">
    <location>
        <begin position="128"/>
        <end position="150"/>
    </location>
</feature>
<evidence type="ECO:0000256" key="2">
    <source>
        <dbReference type="SAM" id="Phobius"/>
    </source>
</evidence>
<organism evidence="3 4">
    <name type="scientific">Mycolicibacterium fallax</name>
    <name type="common">Mycobacterium fallax</name>
    <dbReference type="NCBI Taxonomy" id="1793"/>
    <lineage>
        <taxon>Bacteria</taxon>
        <taxon>Bacillati</taxon>
        <taxon>Actinomycetota</taxon>
        <taxon>Actinomycetes</taxon>
        <taxon>Mycobacteriales</taxon>
        <taxon>Mycobacteriaceae</taxon>
        <taxon>Mycolicibacterium</taxon>
    </lineage>
</organism>
<keyword evidence="2" id="KW-0472">Membrane</keyword>
<dbReference type="Proteomes" id="UP000193484">
    <property type="component" value="Unassembled WGS sequence"/>
</dbReference>
<name>A0A1X1RFM0_MYCFA</name>
<sequence>MNNHGNYDPAYMQQPVNPTSDYDELVAEIQRLDEASEQKGMQALITIGASIVFGIVMVVIDRPISLVIAAFGIGMGVWLAREGGELSNAADELRSQLPATPPSAHTEYVTLPDGRVIPRDRYEDIASRNPSTPGNAPNGQSQGNVNNSFDDISDEDGF</sequence>
<proteinExistence type="predicted"/>
<reference evidence="3 4" key="1">
    <citation type="submission" date="2016-01" db="EMBL/GenBank/DDBJ databases">
        <title>The new phylogeny of the genus Mycobacterium.</title>
        <authorList>
            <person name="Tarcisio F."/>
            <person name="Conor M."/>
            <person name="Antonella G."/>
            <person name="Elisabetta G."/>
            <person name="Giulia F.S."/>
            <person name="Sara T."/>
            <person name="Anna F."/>
            <person name="Clotilde B."/>
            <person name="Roberto B."/>
            <person name="Veronica D.S."/>
            <person name="Fabio R."/>
            <person name="Monica P."/>
            <person name="Olivier J."/>
            <person name="Enrico T."/>
            <person name="Nicola S."/>
        </authorList>
    </citation>
    <scope>NUCLEOTIDE SEQUENCE [LARGE SCALE GENOMIC DNA]</scope>
    <source>
        <strain evidence="3 4">DSM 44179</strain>
    </source>
</reference>
<gene>
    <name evidence="3" type="ORF">AWC04_08495</name>
</gene>
<dbReference type="RefSeq" id="WP_085095065.1">
    <property type="nucleotide sequence ID" value="NZ_AP022603.1"/>
</dbReference>
<dbReference type="EMBL" id="LQOJ01000030">
    <property type="protein sequence ID" value="ORV04622.1"/>
    <property type="molecule type" value="Genomic_DNA"/>
</dbReference>